<keyword evidence="1" id="KW-0223">Dioxygenase</keyword>
<dbReference type="Gene3D" id="2.60.120.620">
    <property type="entry name" value="q2cbj1_9rhob like domain"/>
    <property type="match status" value="1"/>
</dbReference>
<dbReference type="EMBL" id="CP060713">
    <property type="protein sequence ID" value="QNN54931.1"/>
    <property type="molecule type" value="Genomic_DNA"/>
</dbReference>
<evidence type="ECO:0000313" key="2">
    <source>
        <dbReference type="Proteomes" id="UP000515947"/>
    </source>
</evidence>
<evidence type="ECO:0000313" key="1">
    <source>
        <dbReference type="EMBL" id="QNN54931.1"/>
    </source>
</evidence>
<keyword evidence="1" id="KW-0560">Oxidoreductase</keyword>
<dbReference type="KEGG" id="nmes:H9L09_08775"/>
<gene>
    <name evidence="1" type="ORF">H9L09_08775</name>
</gene>
<sequence length="392" mass="42268">MTLGKEWVMEYWMSGRDADPQELAAVVRQPTVVSDYPHCSDVQRGILVYDAADVPPASEPRKRRALMAEVGHALLAGPGVVAFTRAYRDHSLVDAVSAVYAAIIHEEQDLGGTSGDHFGAPGVNDRLWNSLEKLALRDAGLFVRYFGNDVIAFTSEAWLGPGYQVTSQVNLVRPGGRAQVPHRDYHLGFVADVELERYPAHVHQFSPMLTLQGAVAHCDMPLESGPTVFVPHSQKYRAGYFAGDDSAVSEVIAEHAVQIPLRKGDILFFNPAVIHGSGDNDSTDVERMANLLQVSSPFGRSTEVVDRTRVVEAVYAALLSSPVSGVPDALVDNAVAAAAEGYPFPTNLDRDPPIDGLAPPSQAELVRAALSAGDPIDVIHIKLAAHAARRKT</sequence>
<protein>
    <submittedName>
        <fullName evidence="1">Phytanoyl-CoA dioxygenase family protein</fullName>
    </submittedName>
</protein>
<dbReference type="SUPFAM" id="SSF51197">
    <property type="entry name" value="Clavaminate synthase-like"/>
    <property type="match status" value="1"/>
</dbReference>
<organism evidence="1 2">
    <name type="scientific">Nocardioides mesophilus</name>
    <dbReference type="NCBI Taxonomy" id="433659"/>
    <lineage>
        <taxon>Bacteria</taxon>
        <taxon>Bacillati</taxon>
        <taxon>Actinomycetota</taxon>
        <taxon>Actinomycetes</taxon>
        <taxon>Propionibacteriales</taxon>
        <taxon>Nocardioidaceae</taxon>
        <taxon>Nocardioides</taxon>
    </lineage>
</organism>
<name>A0A7G9RH56_9ACTN</name>
<dbReference type="Proteomes" id="UP000515947">
    <property type="component" value="Chromosome"/>
</dbReference>
<proteinExistence type="predicted"/>
<dbReference type="GO" id="GO:0001561">
    <property type="term" value="P:fatty acid alpha-oxidation"/>
    <property type="evidence" value="ECO:0007669"/>
    <property type="project" value="InterPro"/>
</dbReference>
<dbReference type="Pfam" id="PF05721">
    <property type="entry name" value="PhyH"/>
    <property type="match status" value="1"/>
</dbReference>
<dbReference type="AlphaFoldDB" id="A0A7G9RH56"/>
<keyword evidence="2" id="KW-1185">Reference proteome</keyword>
<dbReference type="InterPro" id="IPR047128">
    <property type="entry name" value="PhyH"/>
</dbReference>
<dbReference type="PANTHER" id="PTHR21308:SF8">
    <property type="entry name" value="PHYTANOYL-COA DIOXYGENASE FAMILY PROTEIN (AFU_ORTHOLOGUE AFUA_2G09620)"/>
    <property type="match status" value="1"/>
</dbReference>
<dbReference type="InterPro" id="IPR008775">
    <property type="entry name" value="Phytyl_CoA_dOase-like"/>
</dbReference>
<dbReference type="PANTHER" id="PTHR21308">
    <property type="entry name" value="PHYTANOYL-COA ALPHA-HYDROXYLASE"/>
    <property type="match status" value="1"/>
</dbReference>
<dbReference type="GO" id="GO:0048244">
    <property type="term" value="F:phytanoyl-CoA dioxygenase activity"/>
    <property type="evidence" value="ECO:0007669"/>
    <property type="project" value="InterPro"/>
</dbReference>
<reference evidence="1 2" key="1">
    <citation type="submission" date="2020-08" db="EMBL/GenBank/DDBJ databases">
        <title>Genome sequence of Nocardioides mesophilus KACC 16243T.</title>
        <authorList>
            <person name="Hyun D.-W."/>
            <person name="Bae J.-W."/>
        </authorList>
    </citation>
    <scope>NUCLEOTIDE SEQUENCE [LARGE SCALE GENOMIC DNA]</scope>
    <source>
        <strain evidence="1 2">KACC 16243</strain>
    </source>
</reference>
<accession>A0A7G9RH56</accession>